<gene>
    <name evidence="2" type="ORF">GCM10009787_14850</name>
</gene>
<dbReference type="Proteomes" id="UP001501391">
    <property type="component" value="Unassembled WGS sequence"/>
</dbReference>
<feature type="compositionally biased region" description="Basic and acidic residues" evidence="1">
    <location>
        <begin position="177"/>
        <end position="187"/>
    </location>
</feature>
<keyword evidence="3" id="KW-1185">Reference proteome</keyword>
<organism evidence="2 3">
    <name type="scientific">Streptomyces bangladeshensis</name>
    <dbReference type="NCBI Taxonomy" id="295352"/>
    <lineage>
        <taxon>Bacteria</taxon>
        <taxon>Bacillati</taxon>
        <taxon>Actinomycetota</taxon>
        <taxon>Actinomycetes</taxon>
        <taxon>Kitasatosporales</taxon>
        <taxon>Streptomycetaceae</taxon>
        <taxon>Streptomyces</taxon>
    </lineage>
</organism>
<evidence type="ECO:0008006" key="4">
    <source>
        <dbReference type="Google" id="ProtNLM"/>
    </source>
</evidence>
<feature type="region of interest" description="Disordered" evidence="1">
    <location>
        <begin position="177"/>
        <end position="288"/>
    </location>
</feature>
<feature type="compositionally biased region" description="Pro residues" evidence="1">
    <location>
        <begin position="249"/>
        <end position="277"/>
    </location>
</feature>
<feature type="compositionally biased region" description="Gly residues" evidence="1">
    <location>
        <begin position="202"/>
        <end position="219"/>
    </location>
</feature>
<protein>
    <recommendedName>
        <fullName evidence="4">Integral membrane protein</fullName>
    </recommendedName>
</protein>
<proteinExistence type="predicted"/>
<evidence type="ECO:0000313" key="2">
    <source>
        <dbReference type="EMBL" id="GAA2193358.1"/>
    </source>
</evidence>
<sequence>MTGGRVRIDGNTLRLPGGVAVRFVRTLRLPESGTHPLPPGLGEFPVRRVADHADRVPEPMRARGGVLLPVYLREAMWLSFAGTTEPAALQVGVGKVCAVSGEPWRDRLSRRPQNYVVLPRQPWLDGINSGTGTVRQFVAVPLGLGATVEGQVTGEEVWGGVQLRSFPLKERPLAEWRRRERERERQRARQPGPAGPPTGYGTPTGYGPPVGQGTGGGYGTAPPMAAPPGGPASPGGPSAPGGPAIPGAPGSPPAWSPGSAPPPPAAPFGAAPPPAAAPPRRAAAMGLGAGGAMRQEVYRDDRPLGDWSEEPAGRVFVHLVTPPEWRRITGEAPPPSPVDRAAYTRAGLPWYDYYDADAEDLAPADALEAVEPVGAWLGDDLDPWQAPSAGQVTPLKDAPGTPVEDGEW</sequence>
<evidence type="ECO:0000313" key="3">
    <source>
        <dbReference type="Proteomes" id="UP001501391"/>
    </source>
</evidence>
<reference evidence="2 3" key="1">
    <citation type="journal article" date="2019" name="Int. J. Syst. Evol. Microbiol.">
        <title>The Global Catalogue of Microorganisms (GCM) 10K type strain sequencing project: providing services to taxonomists for standard genome sequencing and annotation.</title>
        <authorList>
            <consortium name="The Broad Institute Genomics Platform"/>
            <consortium name="The Broad Institute Genome Sequencing Center for Infectious Disease"/>
            <person name="Wu L."/>
            <person name="Ma J."/>
        </authorList>
    </citation>
    <scope>NUCLEOTIDE SEQUENCE [LARGE SCALE GENOMIC DNA]</scope>
    <source>
        <strain evidence="2 3">JCM 14924</strain>
    </source>
</reference>
<name>A0ABN3BD70_9ACTN</name>
<evidence type="ECO:0000256" key="1">
    <source>
        <dbReference type="SAM" id="MobiDB-lite"/>
    </source>
</evidence>
<dbReference type="RefSeq" id="WP_346162309.1">
    <property type="nucleotide sequence ID" value="NZ_BAAAOQ010000004.1"/>
</dbReference>
<feature type="compositionally biased region" description="Low complexity" evidence="1">
    <location>
        <begin position="189"/>
        <end position="201"/>
    </location>
</feature>
<dbReference type="EMBL" id="BAAAOQ010000004">
    <property type="protein sequence ID" value="GAA2193358.1"/>
    <property type="molecule type" value="Genomic_DNA"/>
</dbReference>
<accession>A0ABN3BD70</accession>
<comment type="caution">
    <text evidence="2">The sequence shown here is derived from an EMBL/GenBank/DDBJ whole genome shotgun (WGS) entry which is preliminary data.</text>
</comment>
<feature type="region of interest" description="Disordered" evidence="1">
    <location>
        <begin position="377"/>
        <end position="408"/>
    </location>
</feature>